<dbReference type="OMA" id="VNYEWAS"/>
<proteinExistence type="predicted"/>
<gene>
    <name evidence="2" type="ORF">ABB37_01986</name>
</gene>
<protein>
    <recommendedName>
        <fullName evidence="4">Anaphase-promoting complex subunit 5</fullName>
    </recommendedName>
</protein>
<evidence type="ECO:0008006" key="4">
    <source>
        <dbReference type="Google" id="ProtNLM"/>
    </source>
</evidence>
<feature type="region of interest" description="Disordered" evidence="1">
    <location>
        <begin position="766"/>
        <end position="791"/>
    </location>
</feature>
<keyword evidence="3" id="KW-1185">Reference proteome</keyword>
<feature type="compositionally biased region" description="Low complexity" evidence="1">
    <location>
        <begin position="151"/>
        <end position="164"/>
    </location>
</feature>
<organism evidence="2 3">
    <name type="scientific">Leptomonas pyrrhocoris</name>
    <name type="common">Firebug parasite</name>
    <dbReference type="NCBI Taxonomy" id="157538"/>
    <lineage>
        <taxon>Eukaryota</taxon>
        <taxon>Discoba</taxon>
        <taxon>Euglenozoa</taxon>
        <taxon>Kinetoplastea</taxon>
        <taxon>Metakinetoplastina</taxon>
        <taxon>Trypanosomatida</taxon>
        <taxon>Trypanosomatidae</taxon>
        <taxon>Leishmaniinae</taxon>
        <taxon>Leptomonas</taxon>
    </lineage>
</organism>
<dbReference type="GeneID" id="26902281"/>
<feature type="region of interest" description="Disordered" evidence="1">
    <location>
        <begin position="137"/>
        <end position="166"/>
    </location>
</feature>
<evidence type="ECO:0000256" key="1">
    <source>
        <dbReference type="SAM" id="MobiDB-lite"/>
    </source>
</evidence>
<accession>A0A0N0DY53</accession>
<sequence>MDTDVASSVVVPRCVDLALFFCGTALHNLRGELPPTDPATVQLHRWYLHKVCFLHALPNDDDAGAPPDAAEGEEEAPDSPRKEQMPFFVPPRPSAPNASGAGSREVNFTSAFNRLHHSLAAAASSCEESHATTEKTAAAASANISGRVHARSSSEPSDASSALANDNGWDAQRRHGAGFRILEEFINVAYEKGGSALARCVAEALVYIVTEHNELPGTPAAAAERAAIAAASPSSLSPVRVATLAKLFQEDLFDDELSMEAGNATRSFHIWVNYEWASASFLRQTRLATVATRWLRELCRYRDRTQQTAACADWCSQQDSTLDTAALSRLPTNLKAMHAALEGVFEGHANTHKLLMEVALMQRAPHLADNAVAKLLFLQGPSIAARMSRGELANRGTQPILTSITSGMLLYAQYYLSFGSLAVARQCVRVALQVAQEVHSNSILALAHYTAHVVAVHQGRPTDAANSISIALQLSLESVAADGSATGGFSPGLDGSAAAAGAVNPDGQMASVAFAGAAELLLFFPGAVSAALRSLLSTGRLGGAAFSEEDGVGGTALSGAQGSVEDAGRNHSGGVAVSVQTVAQSIRHAVLRAEAALLHTPPVEGRWVDVVAALHRETLLLIGALYGVVSTPTVVDATSLRSLLEQVRKEAALTSPLFVTQGSRSLFWEVLRHAGHHALSLQEHLLVTETPTRLTGSAHALQCLRTALDAVRLHYGGASVEAATHNVFFSCVVRYCAACRLQDGGYVSAAHALFTAVTKRLGHAAGAEGRNADPGSTLHSTLSDVDASSGATPQCWPPDNLLLYALAQRRRAETAAFLGLVSIPGEARQALLAVSSRYAFSFGVLTAHLMEAQAHQHNGRCNAALAAARRAERSALRIGFPSLVEAACALQVTAHSSSGDWRAAQLVLLRLQPHHGGHRVFVLLYKFAVHLELLLAEKCVSAHDVEALIRSWLGLMRREGLLAPSSTAIAEDAGLSLPERVCVLSTLARAHRLFGSNAAELHSETVACLRELQQRQGLPVPDLYVHGDCEEVCQHSISS</sequence>
<name>A0A0N0DY53_LEPPY</name>
<dbReference type="EMBL" id="LGTL01000003">
    <property type="protein sequence ID" value="KPA83748.1"/>
    <property type="molecule type" value="Genomic_DNA"/>
</dbReference>
<evidence type="ECO:0000313" key="3">
    <source>
        <dbReference type="Proteomes" id="UP000037923"/>
    </source>
</evidence>
<evidence type="ECO:0000313" key="2">
    <source>
        <dbReference type="EMBL" id="KPA83748.1"/>
    </source>
</evidence>
<dbReference type="OrthoDB" id="241497at2759"/>
<dbReference type="AlphaFoldDB" id="A0A0N0DY53"/>
<feature type="region of interest" description="Disordered" evidence="1">
    <location>
        <begin position="62"/>
        <end position="103"/>
    </location>
</feature>
<dbReference type="RefSeq" id="XP_015662187.1">
    <property type="nucleotide sequence ID" value="XM_015798709.1"/>
</dbReference>
<reference evidence="2 3" key="1">
    <citation type="submission" date="2015-07" db="EMBL/GenBank/DDBJ databases">
        <title>High-quality genome of monoxenous trypanosomatid Leptomonas pyrrhocoris.</title>
        <authorList>
            <person name="Flegontov P."/>
            <person name="Butenko A."/>
            <person name="Firsov S."/>
            <person name="Vlcek C."/>
            <person name="Logacheva M.D."/>
            <person name="Field M."/>
            <person name="Filatov D."/>
            <person name="Flegontova O."/>
            <person name="Gerasimov E."/>
            <person name="Jackson A.P."/>
            <person name="Kelly S."/>
            <person name="Opperdoes F."/>
            <person name="O'Reilly A."/>
            <person name="Votypka J."/>
            <person name="Yurchenko V."/>
            <person name="Lukes J."/>
        </authorList>
    </citation>
    <scope>NUCLEOTIDE SEQUENCE [LARGE SCALE GENOMIC DNA]</scope>
    <source>
        <strain evidence="2">H10</strain>
    </source>
</reference>
<comment type="caution">
    <text evidence="2">The sequence shown here is derived from an EMBL/GenBank/DDBJ whole genome shotgun (WGS) entry which is preliminary data.</text>
</comment>
<dbReference type="VEuPathDB" id="TriTrypDB:LpyrH10_03_1370"/>
<dbReference type="Proteomes" id="UP000037923">
    <property type="component" value="Unassembled WGS sequence"/>
</dbReference>